<dbReference type="AlphaFoldDB" id="C8VZW1"/>
<dbReference type="NCBIfam" id="TIGR00738">
    <property type="entry name" value="rrf2_super"/>
    <property type="match status" value="1"/>
</dbReference>
<keyword evidence="1" id="KW-0238">DNA-binding</keyword>
<sequence>MRMSTKGHYGLKAMFFLALHYGPDPIPLKNVAERQGLSENYLEQLIATLRKSGLVKSVRGAQGGYILARDPSEIKVGDIIRVLEGPIAPLECVSEGVPSVCDQFDFCITRTVWEKVRDSIADVLDSISLADMCQDAEKARKE</sequence>
<proteinExistence type="predicted"/>
<dbReference type="OrthoDB" id="9808360at2"/>
<dbReference type="RefSeq" id="WP_015757790.1">
    <property type="nucleotide sequence ID" value="NC_013216.1"/>
</dbReference>
<name>C8VZW1_DESAS</name>
<dbReference type="InterPro" id="IPR000944">
    <property type="entry name" value="Tscrpt_reg_Rrf2"/>
</dbReference>
<dbReference type="HOGENOM" id="CLU_107144_0_1_9"/>
<dbReference type="Pfam" id="PF02082">
    <property type="entry name" value="Rrf2"/>
    <property type="match status" value="1"/>
</dbReference>
<dbReference type="GO" id="GO:0005829">
    <property type="term" value="C:cytosol"/>
    <property type="evidence" value="ECO:0007669"/>
    <property type="project" value="TreeGrafter"/>
</dbReference>
<dbReference type="InterPro" id="IPR030489">
    <property type="entry name" value="TR_Rrf2-type_CS"/>
</dbReference>
<dbReference type="eggNOG" id="COG1959">
    <property type="taxonomic scope" value="Bacteria"/>
</dbReference>
<dbReference type="InterPro" id="IPR036390">
    <property type="entry name" value="WH_DNA-bd_sf"/>
</dbReference>
<dbReference type="InterPro" id="IPR036388">
    <property type="entry name" value="WH-like_DNA-bd_sf"/>
</dbReference>
<evidence type="ECO:0000313" key="3">
    <source>
        <dbReference type="Proteomes" id="UP000002217"/>
    </source>
</evidence>
<evidence type="ECO:0000256" key="1">
    <source>
        <dbReference type="ARBA" id="ARBA00023125"/>
    </source>
</evidence>
<dbReference type="PROSITE" id="PS01332">
    <property type="entry name" value="HTH_RRF2_1"/>
    <property type="match status" value="1"/>
</dbReference>
<dbReference type="GO" id="GO:0003700">
    <property type="term" value="F:DNA-binding transcription factor activity"/>
    <property type="evidence" value="ECO:0007669"/>
    <property type="project" value="TreeGrafter"/>
</dbReference>
<dbReference type="Proteomes" id="UP000002217">
    <property type="component" value="Chromosome"/>
</dbReference>
<organism evidence="2 3">
    <name type="scientific">Desulfofarcimen acetoxidans (strain ATCC 49208 / DSM 771 / KCTC 5769 / VKM B-1644 / 5575)</name>
    <name type="common">Desulfotomaculum acetoxidans</name>
    <dbReference type="NCBI Taxonomy" id="485916"/>
    <lineage>
        <taxon>Bacteria</taxon>
        <taxon>Bacillati</taxon>
        <taxon>Bacillota</taxon>
        <taxon>Clostridia</taxon>
        <taxon>Eubacteriales</taxon>
        <taxon>Peptococcaceae</taxon>
        <taxon>Desulfofarcimen</taxon>
    </lineage>
</organism>
<dbReference type="FunFam" id="1.10.10.10:FF:000164">
    <property type="entry name" value="Transcriptional regulator, Rrf2 family"/>
    <property type="match status" value="1"/>
</dbReference>
<dbReference type="STRING" id="485916.Dtox_2275"/>
<dbReference type="KEGG" id="dae:Dtox_2275"/>
<keyword evidence="3" id="KW-1185">Reference proteome</keyword>
<evidence type="ECO:0000313" key="2">
    <source>
        <dbReference type="EMBL" id="ACV63089.1"/>
    </source>
</evidence>
<dbReference type="SUPFAM" id="SSF46785">
    <property type="entry name" value="Winged helix' DNA-binding domain"/>
    <property type="match status" value="1"/>
</dbReference>
<dbReference type="PANTHER" id="PTHR33221">
    <property type="entry name" value="WINGED HELIX-TURN-HELIX TRANSCRIPTIONAL REGULATOR, RRF2 FAMILY"/>
    <property type="match status" value="1"/>
</dbReference>
<dbReference type="PANTHER" id="PTHR33221:SF5">
    <property type="entry name" value="HTH-TYPE TRANSCRIPTIONAL REGULATOR ISCR"/>
    <property type="match status" value="1"/>
</dbReference>
<accession>C8VZW1</accession>
<reference evidence="2 3" key="1">
    <citation type="journal article" date="2009" name="Stand. Genomic Sci.">
        <title>Complete genome sequence of Desulfotomaculum acetoxidans type strain (5575).</title>
        <authorList>
            <person name="Spring S."/>
            <person name="Lapidus A."/>
            <person name="Schroder M."/>
            <person name="Gleim D."/>
            <person name="Sims D."/>
            <person name="Meincke L."/>
            <person name="Glavina Del Rio T."/>
            <person name="Tice H."/>
            <person name="Copeland A."/>
            <person name="Cheng J.F."/>
            <person name="Lucas S."/>
            <person name="Chen F."/>
            <person name="Nolan M."/>
            <person name="Bruce D."/>
            <person name="Goodwin L."/>
            <person name="Pitluck S."/>
            <person name="Ivanova N."/>
            <person name="Mavromatis K."/>
            <person name="Mikhailova N."/>
            <person name="Pati A."/>
            <person name="Chen A."/>
            <person name="Palaniappan K."/>
            <person name="Land M."/>
            <person name="Hauser L."/>
            <person name="Chang Y.J."/>
            <person name="Jeffries C.D."/>
            <person name="Chain P."/>
            <person name="Saunders E."/>
            <person name="Brettin T."/>
            <person name="Detter J.C."/>
            <person name="Goker M."/>
            <person name="Bristow J."/>
            <person name="Eisen J.A."/>
            <person name="Markowitz V."/>
            <person name="Hugenholtz P."/>
            <person name="Kyrpides N.C."/>
            <person name="Klenk H.P."/>
            <person name="Han C."/>
        </authorList>
    </citation>
    <scope>NUCLEOTIDE SEQUENCE [LARGE SCALE GENOMIC DNA]</scope>
    <source>
        <strain evidence="3">ATCC 49208 / DSM 771 / VKM B-1644</strain>
    </source>
</reference>
<dbReference type="GO" id="GO:0003677">
    <property type="term" value="F:DNA binding"/>
    <property type="evidence" value="ECO:0007669"/>
    <property type="project" value="UniProtKB-KW"/>
</dbReference>
<dbReference type="PROSITE" id="PS51197">
    <property type="entry name" value="HTH_RRF2_2"/>
    <property type="match status" value="1"/>
</dbReference>
<dbReference type="Gene3D" id="1.10.10.10">
    <property type="entry name" value="Winged helix-like DNA-binding domain superfamily/Winged helix DNA-binding domain"/>
    <property type="match status" value="1"/>
</dbReference>
<protein>
    <submittedName>
        <fullName evidence="2">Transcriptional regulator, BadM/Rrf2 family</fullName>
    </submittedName>
</protein>
<gene>
    <name evidence="2" type="ordered locus">Dtox_2275</name>
</gene>
<dbReference type="EMBL" id="CP001720">
    <property type="protein sequence ID" value="ACV63089.1"/>
    <property type="molecule type" value="Genomic_DNA"/>
</dbReference>